<dbReference type="InterPro" id="IPR015915">
    <property type="entry name" value="Kelch-typ_b-propeller"/>
</dbReference>
<accession>X1N196</accession>
<dbReference type="AlphaFoldDB" id="X1N196"/>
<gene>
    <name evidence="1" type="ORF">S06H3_35565</name>
</gene>
<dbReference type="EMBL" id="BARV01021467">
    <property type="protein sequence ID" value="GAI24011.1"/>
    <property type="molecule type" value="Genomic_DNA"/>
</dbReference>
<dbReference type="SUPFAM" id="SSF117281">
    <property type="entry name" value="Kelch motif"/>
    <property type="match status" value="1"/>
</dbReference>
<evidence type="ECO:0000313" key="1">
    <source>
        <dbReference type="EMBL" id="GAI24011.1"/>
    </source>
</evidence>
<feature type="non-terminal residue" evidence="1">
    <location>
        <position position="1"/>
    </location>
</feature>
<reference evidence="1" key="1">
    <citation type="journal article" date="2014" name="Front. Microbiol.">
        <title>High frequency of phylogenetically diverse reductive dehalogenase-homologous genes in deep subseafloor sedimentary metagenomes.</title>
        <authorList>
            <person name="Kawai M."/>
            <person name="Futagami T."/>
            <person name="Toyoda A."/>
            <person name="Takaki Y."/>
            <person name="Nishi S."/>
            <person name="Hori S."/>
            <person name="Arai W."/>
            <person name="Tsubouchi T."/>
            <person name="Morono Y."/>
            <person name="Uchiyama I."/>
            <person name="Ito T."/>
            <person name="Fujiyama A."/>
            <person name="Inagaki F."/>
            <person name="Takami H."/>
        </authorList>
    </citation>
    <scope>NUCLEOTIDE SEQUENCE</scope>
    <source>
        <strain evidence="1">Expedition CK06-06</strain>
    </source>
</reference>
<protein>
    <submittedName>
        <fullName evidence="1">Uncharacterized protein</fullName>
    </submittedName>
</protein>
<comment type="caution">
    <text evidence="1">The sequence shown here is derived from an EMBL/GenBank/DDBJ whole genome shotgun (WGS) entry which is preliminary data.</text>
</comment>
<name>X1N196_9ZZZZ</name>
<sequence length="235" mass="26533">NLSPNKERYFTRFVISENRWEKLVMLPYNENPNTTESDGVDDGGSMVWDGGDYLYVLKGGDGNGDNAADNFWRYSIISNSWEVLTGVPFGPSKNNGKRLGYAGENVYYWHANSTGFLVYAPPRYREIGYFTSSVFDAGTIATWQQISWDRSEPLGALDKKRLVSAEPVNLIDDRGGAILADVLVDAIPTTRADVILQWIFLDQSKVVKQTMNGGFFWVNFIHQNSSAYRFHGKRC</sequence>
<dbReference type="Gene3D" id="2.120.10.80">
    <property type="entry name" value="Kelch-type beta propeller"/>
    <property type="match status" value="1"/>
</dbReference>
<organism evidence="1">
    <name type="scientific">marine sediment metagenome</name>
    <dbReference type="NCBI Taxonomy" id="412755"/>
    <lineage>
        <taxon>unclassified sequences</taxon>
        <taxon>metagenomes</taxon>
        <taxon>ecological metagenomes</taxon>
    </lineage>
</organism>
<proteinExistence type="predicted"/>